<dbReference type="Proteomes" id="UP000008021">
    <property type="component" value="Chromosome 8"/>
</dbReference>
<feature type="region of interest" description="Disordered" evidence="1">
    <location>
        <begin position="1"/>
        <end position="23"/>
    </location>
</feature>
<dbReference type="EnsemblPlants" id="OMERI08G10330.1">
    <property type="protein sequence ID" value="OMERI08G10330.1"/>
    <property type="gene ID" value="OMERI08G10330"/>
</dbReference>
<evidence type="ECO:0000256" key="1">
    <source>
        <dbReference type="SAM" id="MobiDB-lite"/>
    </source>
</evidence>
<protein>
    <submittedName>
        <fullName evidence="2">Uncharacterized protein</fullName>
    </submittedName>
</protein>
<dbReference type="HOGENOM" id="CLU_2516490_0_0_1"/>
<dbReference type="Gramene" id="OMERI08G10330.1">
    <property type="protein sequence ID" value="OMERI08G10330.1"/>
    <property type="gene ID" value="OMERI08G10330"/>
</dbReference>
<evidence type="ECO:0000313" key="3">
    <source>
        <dbReference type="Proteomes" id="UP000008021"/>
    </source>
</evidence>
<reference evidence="2" key="1">
    <citation type="submission" date="2015-04" db="UniProtKB">
        <authorList>
            <consortium name="EnsemblPlants"/>
        </authorList>
    </citation>
    <scope>IDENTIFICATION</scope>
</reference>
<organism evidence="2">
    <name type="scientific">Oryza meridionalis</name>
    <dbReference type="NCBI Taxonomy" id="40149"/>
    <lineage>
        <taxon>Eukaryota</taxon>
        <taxon>Viridiplantae</taxon>
        <taxon>Streptophyta</taxon>
        <taxon>Embryophyta</taxon>
        <taxon>Tracheophyta</taxon>
        <taxon>Spermatophyta</taxon>
        <taxon>Magnoliopsida</taxon>
        <taxon>Liliopsida</taxon>
        <taxon>Poales</taxon>
        <taxon>Poaceae</taxon>
        <taxon>BOP clade</taxon>
        <taxon>Oryzoideae</taxon>
        <taxon>Oryzeae</taxon>
        <taxon>Oryzinae</taxon>
        <taxon>Oryza</taxon>
    </lineage>
</organism>
<feature type="region of interest" description="Disordered" evidence="1">
    <location>
        <begin position="62"/>
        <end position="85"/>
    </location>
</feature>
<reference evidence="2" key="2">
    <citation type="submission" date="2018-05" db="EMBL/GenBank/DDBJ databases">
        <title>OmerRS3 (Oryza meridionalis Reference Sequence Version 3).</title>
        <authorList>
            <person name="Zhang J."/>
            <person name="Kudrna D."/>
            <person name="Lee S."/>
            <person name="Talag J."/>
            <person name="Welchert J."/>
            <person name="Wing R.A."/>
        </authorList>
    </citation>
    <scope>NUCLEOTIDE SEQUENCE [LARGE SCALE GENOMIC DNA]</scope>
    <source>
        <strain evidence="2">cv. OR44</strain>
    </source>
</reference>
<name>A0A0E0EKU3_9ORYZ</name>
<proteinExistence type="predicted"/>
<accession>A0A0E0EKU3</accession>
<sequence length="85" mass="8457">MTMALMGEGVGGGRRWSGGEGVDTGSWGMEAAVAGSTYQNPVEARSSGGCWVGVGRQRGRIREAGGAVDGGGRSSSSSQPPLASL</sequence>
<evidence type="ECO:0000313" key="2">
    <source>
        <dbReference type="EnsemblPlants" id="OMERI08G10330.1"/>
    </source>
</evidence>
<keyword evidence="3" id="KW-1185">Reference proteome</keyword>
<feature type="compositionally biased region" description="Gly residues" evidence="1">
    <location>
        <begin position="8"/>
        <end position="22"/>
    </location>
</feature>
<dbReference type="AlphaFoldDB" id="A0A0E0EKU3"/>